<dbReference type="Proteomes" id="UP000784294">
    <property type="component" value="Unassembled WGS sequence"/>
</dbReference>
<feature type="region of interest" description="Disordered" evidence="1">
    <location>
        <begin position="153"/>
        <end position="282"/>
    </location>
</feature>
<dbReference type="AlphaFoldDB" id="A0A448WG88"/>
<evidence type="ECO:0000256" key="2">
    <source>
        <dbReference type="SAM" id="SignalP"/>
    </source>
</evidence>
<proteinExistence type="predicted"/>
<feature type="compositionally biased region" description="Basic and acidic residues" evidence="1">
    <location>
        <begin position="224"/>
        <end position="254"/>
    </location>
</feature>
<name>A0A448WG88_9PLAT</name>
<accession>A0A448WG88</accession>
<dbReference type="SUPFAM" id="SSF48726">
    <property type="entry name" value="Immunoglobulin"/>
    <property type="match status" value="1"/>
</dbReference>
<feature type="chain" id="PRO_5019349287" description="Ig-like domain-containing protein" evidence="2">
    <location>
        <begin position="26"/>
        <end position="282"/>
    </location>
</feature>
<feature type="compositionally biased region" description="Basic and acidic residues" evidence="1">
    <location>
        <begin position="153"/>
        <end position="164"/>
    </location>
</feature>
<dbReference type="InterPro" id="IPR013783">
    <property type="entry name" value="Ig-like_fold"/>
</dbReference>
<protein>
    <recommendedName>
        <fullName evidence="5">Ig-like domain-containing protein</fullName>
    </recommendedName>
</protein>
<dbReference type="EMBL" id="CAAALY010010643">
    <property type="protein sequence ID" value="VEL11028.1"/>
    <property type="molecule type" value="Genomic_DNA"/>
</dbReference>
<evidence type="ECO:0008006" key="5">
    <source>
        <dbReference type="Google" id="ProtNLM"/>
    </source>
</evidence>
<comment type="caution">
    <text evidence="3">The sequence shown here is derived from an EMBL/GenBank/DDBJ whole genome shotgun (WGS) entry which is preliminary data.</text>
</comment>
<reference evidence="3" key="1">
    <citation type="submission" date="2018-11" db="EMBL/GenBank/DDBJ databases">
        <authorList>
            <consortium name="Pathogen Informatics"/>
        </authorList>
    </citation>
    <scope>NUCLEOTIDE SEQUENCE</scope>
</reference>
<keyword evidence="4" id="KW-1185">Reference proteome</keyword>
<evidence type="ECO:0000256" key="1">
    <source>
        <dbReference type="SAM" id="MobiDB-lite"/>
    </source>
</evidence>
<organism evidence="3 4">
    <name type="scientific">Protopolystoma xenopodis</name>
    <dbReference type="NCBI Taxonomy" id="117903"/>
    <lineage>
        <taxon>Eukaryota</taxon>
        <taxon>Metazoa</taxon>
        <taxon>Spiralia</taxon>
        <taxon>Lophotrochozoa</taxon>
        <taxon>Platyhelminthes</taxon>
        <taxon>Monogenea</taxon>
        <taxon>Polyopisthocotylea</taxon>
        <taxon>Polystomatidea</taxon>
        <taxon>Polystomatidae</taxon>
        <taxon>Protopolystoma</taxon>
    </lineage>
</organism>
<evidence type="ECO:0000313" key="4">
    <source>
        <dbReference type="Proteomes" id="UP000784294"/>
    </source>
</evidence>
<evidence type="ECO:0000313" key="3">
    <source>
        <dbReference type="EMBL" id="VEL11028.1"/>
    </source>
</evidence>
<keyword evidence="2" id="KW-0732">Signal</keyword>
<dbReference type="Gene3D" id="2.60.40.10">
    <property type="entry name" value="Immunoglobulins"/>
    <property type="match status" value="1"/>
</dbReference>
<feature type="signal peptide" evidence="2">
    <location>
        <begin position="1"/>
        <end position="25"/>
    </location>
</feature>
<gene>
    <name evidence="3" type="ORF">PXEA_LOCUS4468</name>
</gene>
<dbReference type="InterPro" id="IPR036179">
    <property type="entry name" value="Ig-like_dom_sf"/>
</dbReference>
<sequence length="282" mass="31932">MYNRIIVESSHFLYCLFSLLQGTLPISSDWYFNGQPIEDELGRYQIALEPYNTTLYLPRFSLDVTSAEIHQSRRIILFPMKPIHESLTVNFSHQMQRRVALKSGLLLFDIFSFSLVQVASDSLGTYTCLLRNVAGEASTTAEIRLRPSLAERVQEVGEEGEGRGRPLTRRRRRVLPATTATQTSSLSPPVPWDELLEPTKAPRHQSRPSQTPAPPPPGPTKRIPVRELVDLMNAEESRPRFDAPREPKWDRAEELGPSASQILYPQMPLRRATSMPVEEANA</sequence>